<organism evidence="4 5">
    <name type="scientific">Clathrospora elynae</name>
    <dbReference type="NCBI Taxonomy" id="706981"/>
    <lineage>
        <taxon>Eukaryota</taxon>
        <taxon>Fungi</taxon>
        <taxon>Dikarya</taxon>
        <taxon>Ascomycota</taxon>
        <taxon>Pezizomycotina</taxon>
        <taxon>Dothideomycetes</taxon>
        <taxon>Pleosporomycetidae</taxon>
        <taxon>Pleosporales</taxon>
        <taxon>Diademaceae</taxon>
        <taxon>Clathrospora</taxon>
    </lineage>
</organism>
<dbReference type="InterPro" id="IPR003609">
    <property type="entry name" value="Pan_app"/>
</dbReference>
<keyword evidence="1" id="KW-0147">Chitin-binding</keyword>
<dbReference type="Pfam" id="PF00024">
    <property type="entry name" value="PAN_1"/>
    <property type="match status" value="1"/>
</dbReference>
<gene>
    <name evidence="4" type="ORF">EJ02DRAFT_508816</name>
</gene>
<dbReference type="AlphaFoldDB" id="A0A6A5T3K7"/>
<dbReference type="PROSITE" id="PS50948">
    <property type="entry name" value="PAN"/>
    <property type="match status" value="1"/>
</dbReference>
<sequence>MTCTGSGFGHCCNFYSYCGSDSDYCKRPGCQPEFGVCDDFDPSTQKWPFESSSTQNQSSTSSSIQQHIATSSSVQQNAAASGSQISSTTAAAPTPSSRVLTCGIAGVLNIFSRFKPHESIDLSSDQKDAGPCAAACLKDEDCQAYSYNHNWKNSSKMECRWYPDSLADYGFAPINVSPNLYYERECATVSGLPSNSSSRNPAL</sequence>
<evidence type="ECO:0000313" key="5">
    <source>
        <dbReference type="Proteomes" id="UP000800038"/>
    </source>
</evidence>
<dbReference type="EMBL" id="ML976004">
    <property type="protein sequence ID" value="KAF1946279.1"/>
    <property type="molecule type" value="Genomic_DNA"/>
</dbReference>
<dbReference type="Proteomes" id="UP000800038">
    <property type="component" value="Unassembled WGS sequence"/>
</dbReference>
<feature type="region of interest" description="Disordered" evidence="2">
    <location>
        <begin position="48"/>
        <end position="68"/>
    </location>
</feature>
<dbReference type="InterPro" id="IPR036861">
    <property type="entry name" value="Endochitinase-like_sf"/>
</dbReference>
<protein>
    <recommendedName>
        <fullName evidence="3">Apple domain-containing protein</fullName>
    </recommendedName>
</protein>
<dbReference type="GO" id="GO:0008061">
    <property type="term" value="F:chitin binding"/>
    <property type="evidence" value="ECO:0007669"/>
    <property type="project" value="UniProtKB-KW"/>
</dbReference>
<evidence type="ECO:0000256" key="1">
    <source>
        <dbReference type="ARBA" id="ARBA00022669"/>
    </source>
</evidence>
<proteinExistence type="predicted"/>
<feature type="compositionally biased region" description="Low complexity" evidence="2">
    <location>
        <begin position="51"/>
        <end position="68"/>
    </location>
</feature>
<keyword evidence="5" id="KW-1185">Reference proteome</keyword>
<dbReference type="SUPFAM" id="SSF57016">
    <property type="entry name" value="Plant lectins/antimicrobial peptides"/>
    <property type="match status" value="1"/>
</dbReference>
<evidence type="ECO:0000256" key="2">
    <source>
        <dbReference type="SAM" id="MobiDB-lite"/>
    </source>
</evidence>
<evidence type="ECO:0000259" key="3">
    <source>
        <dbReference type="PROSITE" id="PS50948"/>
    </source>
</evidence>
<accession>A0A6A5T3K7</accession>
<feature type="domain" description="Apple" evidence="3">
    <location>
        <begin position="102"/>
        <end position="186"/>
    </location>
</feature>
<dbReference type="SUPFAM" id="SSF57414">
    <property type="entry name" value="Hairpin loop containing domain-like"/>
    <property type="match status" value="1"/>
</dbReference>
<reference evidence="4" key="1">
    <citation type="journal article" date="2020" name="Stud. Mycol.">
        <title>101 Dothideomycetes genomes: a test case for predicting lifestyles and emergence of pathogens.</title>
        <authorList>
            <person name="Haridas S."/>
            <person name="Albert R."/>
            <person name="Binder M."/>
            <person name="Bloem J."/>
            <person name="Labutti K."/>
            <person name="Salamov A."/>
            <person name="Andreopoulos B."/>
            <person name="Baker S."/>
            <person name="Barry K."/>
            <person name="Bills G."/>
            <person name="Bluhm B."/>
            <person name="Cannon C."/>
            <person name="Castanera R."/>
            <person name="Culley D."/>
            <person name="Daum C."/>
            <person name="Ezra D."/>
            <person name="Gonzalez J."/>
            <person name="Henrissat B."/>
            <person name="Kuo A."/>
            <person name="Liang C."/>
            <person name="Lipzen A."/>
            <person name="Lutzoni F."/>
            <person name="Magnuson J."/>
            <person name="Mondo S."/>
            <person name="Nolan M."/>
            <person name="Ohm R."/>
            <person name="Pangilinan J."/>
            <person name="Park H.-J."/>
            <person name="Ramirez L."/>
            <person name="Alfaro M."/>
            <person name="Sun H."/>
            <person name="Tritt A."/>
            <person name="Yoshinaga Y."/>
            <person name="Zwiers L.-H."/>
            <person name="Turgeon B."/>
            <person name="Goodwin S."/>
            <person name="Spatafora J."/>
            <person name="Crous P."/>
            <person name="Grigoriev I."/>
        </authorList>
    </citation>
    <scope>NUCLEOTIDE SEQUENCE</scope>
    <source>
        <strain evidence="4">CBS 161.51</strain>
    </source>
</reference>
<dbReference type="Gene3D" id="3.30.60.10">
    <property type="entry name" value="Endochitinase-like"/>
    <property type="match status" value="1"/>
</dbReference>
<name>A0A6A5T3K7_9PLEO</name>
<evidence type="ECO:0000313" key="4">
    <source>
        <dbReference type="EMBL" id="KAF1946279.1"/>
    </source>
</evidence>